<comment type="caution">
    <text evidence="2">The sequence shown here is derived from an EMBL/GenBank/DDBJ whole genome shotgun (WGS) entry which is preliminary data.</text>
</comment>
<feature type="compositionally biased region" description="Polar residues" evidence="1">
    <location>
        <begin position="189"/>
        <end position="207"/>
    </location>
</feature>
<feature type="compositionally biased region" description="Polar residues" evidence="1">
    <location>
        <begin position="343"/>
        <end position="353"/>
    </location>
</feature>
<feature type="compositionally biased region" description="Polar residues" evidence="1">
    <location>
        <begin position="223"/>
        <end position="301"/>
    </location>
</feature>
<feature type="compositionally biased region" description="Polar residues" evidence="1">
    <location>
        <begin position="405"/>
        <end position="415"/>
    </location>
</feature>
<organism evidence="2 3">
    <name type="scientific">Solanum tuberosum</name>
    <name type="common">Potato</name>
    <dbReference type="NCBI Taxonomy" id="4113"/>
    <lineage>
        <taxon>Eukaryota</taxon>
        <taxon>Viridiplantae</taxon>
        <taxon>Streptophyta</taxon>
        <taxon>Embryophyta</taxon>
        <taxon>Tracheophyta</taxon>
        <taxon>Spermatophyta</taxon>
        <taxon>Magnoliopsida</taxon>
        <taxon>eudicotyledons</taxon>
        <taxon>Gunneridae</taxon>
        <taxon>Pentapetalae</taxon>
        <taxon>asterids</taxon>
        <taxon>lamiids</taxon>
        <taxon>Solanales</taxon>
        <taxon>Solanaceae</taxon>
        <taxon>Solanoideae</taxon>
        <taxon>Solaneae</taxon>
        <taxon>Solanum</taxon>
    </lineage>
</organism>
<accession>A0ABQ7V7X6</accession>
<feature type="compositionally biased region" description="Polar residues" evidence="1">
    <location>
        <begin position="105"/>
        <end position="166"/>
    </location>
</feature>
<feature type="compositionally biased region" description="Polar residues" evidence="1">
    <location>
        <begin position="389"/>
        <end position="398"/>
    </location>
</feature>
<feature type="compositionally biased region" description="Low complexity" evidence="1">
    <location>
        <begin position="167"/>
        <end position="179"/>
    </location>
</feature>
<protein>
    <submittedName>
        <fullName evidence="2">Uncharacterized protein</fullName>
    </submittedName>
</protein>
<feature type="region of interest" description="Disordered" evidence="1">
    <location>
        <begin position="489"/>
        <end position="509"/>
    </location>
</feature>
<feature type="compositionally biased region" description="Basic residues" evidence="1">
    <location>
        <begin position="612"/>
        <end position="624"/>
    </location>
</feature>
<sequence length="632" mass="68209">MDRRSTFRLRFPWSSASEPEPATKPATQPNTKSTGSSRTTRQGTRSQPSSSTRSKNSPSSSPANENSTPKQPPSSTTTAISGKPSSPPKAPSQPTTTSTSALPETLTTPPQPSAENKASIQSTTNTSPLPETSPVLPQSSSENKAPIESSTTNTKPTNGPASLKSETQTPTSIISQTPQSSPPGVAPSITESQPLIPSQEDQNITFKPTSPSPSPSRPAPQSQEMSQKSSPTRNGPQVLSTDQLTPKAVSTASGQTSSNPSDITSQMQPNNQTISQPTSPPKQSQDSSEISPKSTETLPSNSEKEPMPATVKPQSEQMELPKKEAISDTLTEAKDKSPETVKPSDSSRITSEPKTARPLETNIPETKEVKEVVQQTTDPDIVFQSKQAYTEKQANSDNDQIRVNRVSNGKQTRTISAEPDIPLNKEVKDNISKFINRMTVGDGKQKLEEGPVSVITLAGDNRGASMQLSSNSSRKGKAVHIHRGYKLNADESADATTDAEGTSKGKQTNDARMMKDQELEAYMNCNVQGLNNSITFDSTIEGKNPGIHMTFPRMPSEPPKTSEKTGLFEAHKAEYNVTRAQKHTYKPTIKRRCLEGFFIEPSDSDSDNPEKPRKHGCHVGGKKKRDNDIDIL</sequence>
<feature type="compositionally biased region" description="Low complexity" evidence="1">
    <location>
        <begin position="30"/>
        <end position="78"/>
    </location>
</feature>
<dbReference type="EMBL" id="JAIVGD010000015">
    <property type="protein sequence ID" value="KAH0760154.1"/>
    <property type="molecule type" value="Genomic_DNA"/>
</dbReference>
<gene>
    <name evidence="2" type="ORF">KY290_023647</name>
</gene>
<feature type="compositionally biased region" description="Basic and acidic residues" evidence="1">
    <location>
        <begin position="319"/>
        <end position="339"/>
    </location>
</feature>
<feature type="compositionally biased region" description="Low complexity" evidence="1">
    <location>
        <begin position="92"/>
        <end position="101"/>
    </location>
</feature>
<feature type="region of interest" description="Disordered" evidence="1">
    <location>
        <begin position="1"/>
        <end position="366"/>
    </location>
</feature>
<proteinExistence type="predicted"/>
<keyword evidence="3" id="KW-1185">Reference proteome</keyword>
<feature type="region of interest" description="Disordered" evidence="1">
    <location>
        <begin position="389"/>
        <end position="419"/>
    </location>
</feature>
<dbReference type="PANTHER" id="PTHR33472">
    <property type="entry name" value="OS01G0106600 PROTEIN"/>
    <property type="match status" value="1"/>
</dbReference>
<name>A0ABQ7V7X6_SOLTU</name>
<dbReference type="Proteomes" id="UP000826656">
    <property type="component" value="Unassembled WGS sequence"/>
</dbReference>
<evidence type="ECO:0000313" key="2">
    <source>
        <dbReference type="EMBL" id="KAH0760154.1"/>
    </source>
</evidence>
<dbReference type="PANTHER" id="PTHR33472:SF15">
    <property type="entry name" value="FLOCCULATION PROTEIN FLO11-LIKE"/>
    <property type="match status" value="1"/>
</dbReference>
<evidence type="ECO:0000256" key="1">
    <source>
        <dbReference type="SAM" id="MobiDB-lite"/>
    </source>
</evidence>
<evidence type="ECO:0000313" key="3">
    <source>
        <dbReference type="Proteomes" id="UP000826656"/>
    </source>
</evidence>
<feature type="region of interest" description="Disordered" evidence="1">
    <location>
        <begin position="599"/>
        <end position="632"/>
    </location>
</feature>
<reference evidence="2 3" key="1">
    <citation type="journal article" date="2021" name="bioRxiv">
        <title>Chromosome-scale and haplotype-resolved genome assembly of a tetraploid potato cultivar.</title>
        <authorList>
            <person name="Sun H."/>
            <person name="Jiao W.-B."/>
            <person name="Krause K."/>
            <person name="Campoy J.A."/>
            <person name="Goel M."/>
            <person name="Folz-Donahue K."/>
            <person name="Kukat C."/>
            <person name="Huettel B."/>
            <person name="Schneeberger K."/>
        </authorList>
    </citation>
    <scope>NUCLEOTIDE SEQUENCE [LARGE SCALE GENOMIC DNA]</scope>
    <source>
        <strain evidence="2">SolTubOtavaFocal</strain>
        <tissue evidence="2">Leaves</tissue>
    </source>
</reference>